<dbReference type="EMBL" id="BARS01025624">
    <property type="protein sequence ID" value="GAG06257.1"/>
    <property type="molecule type" value="Genomic_DNA"/>
</dbReference>
<gene>
    <name evidence="3" type="ORF">S01H1_40464</name>
</gene>
<keyword evidence="2" id="KW-0472">Membrane</keyword>
<keyword evidence="2" id="KW-1133">Transmembrane helix</keyword>
<accession>X0V4D5</accession>
<proteinExistence type="predicted"/>
<dbReference type="AlphaFoldDB" id="X0V4D5"/>
<organism evidence="3">
    <name type="scientific">marine sediment metagenome</name>
    <dbReference type="NCBI Taxonomy" id="412755"/>
    <lineage>
        <taxon>unclassified sequences</taxon>
        <taxon>metagenomes</taxon>
        <taxon>ecological metagenomes</taxon>
    </lineage>
</organism>
<reference evidence="3" key="1">
    <citation type="journal article" date="2014" name="Front. Microbiol.">
        <title>High frequency of phylogenetically diverse reductive dehalogenase-homologous genes in deep subseafloor sedimentary metagenomes.</title>
        <authorList>
            <person name="Kawai M."/>
            <person name="Futagami T."/>
            <person name="Toyoda A."/>
            <person name="Takaki Y."/>
            <person name="Nishi S."/>
            <person name="Hori S."/>
            <person name="Arai W."/>
            <person name="Tsubouchi T."/>
            <person name="Morono Y."/>
            <person name="Uchiyama I."/>
            <person name="Ito T."/>
            <person name="Fujiyama A."/>
            <person name="Inagaki F."/>
            <person name="Takami H."/>
        </authorList>
    </citation>
    <scope>NUCLEOTIDE SEQUENCE</scope>
    <source>
        <strain evidence="3">Expedition CK06-06</strain>
    </source>
</reference>
<feature type="non-terminal residue" evidence="3">
    <location>
        <position position="1"/>
    </location>
</feature>
<evidence type="ECO:0000256" key="1">
    <source>
        <dbReference type="SAM" id="MobiDB-lite"/>
    </source>
</evidence>
<comment type="caution">
    <text evidence="3">The sequence shown here is derived from an EMBL/GenBank/DDBJ whole genome shotgun (WGS) entry which is preliminary data.</text>
</comment>
<name>X0V4D5_9ZZZZ</name>
<feature type="transmembrane region" description="Helical" evidence="2">
    <location>
        <begin position="103"/>
        <end position="123"/>
    </location>
</feature>
<feature type="region of interest" description="Disordered" evidence="1">
    <location>
        <begin position="156"/>
        <end position="178"/>
    </location>
</feature>
<evidence type="ECO:0000313" key="3">
    <source>
        <dbReference type="EMBL" id="GAG06257.1"/>
    </source>
</evidence>
<keyword evidence="2" id="KW-0812">Transmembrane</keyword>
<evidence type="ECO:0000256" key="2">
    <source>
        <dbReference type="SAM" id="Phobius"/>
    </source>
</evidence>
<sequence length="192" mass="20906">ALKDENYLDYIGLIFKDPEAGVDDKKNFDVSVPEEVVEATIVIGEDLETDVDGCPVVDEIVCEEPISCPTQTCEVKECVEKTCPSCEVCSDVTCPTPEDSGDAGAIIIAIIGIALGGGAGVYFTRNQTLGLRGGLKLYNKSDGTVGVYHKHPGIRSYHDPSVSHRDEKERHPKGQLHPHYVKNESGVWVYDK</sequence>
<protein>
    <submittedName>
        <fullName evidence="3">Uncharacterized protein</fullName>
    </submittedName>
</protein>
<feature type="compositionally biased region" description="Basic and acidic residues" evidence="1">
    <location>
        <begin position="156"/>
        <end position="172"/>
    </location>
</feature>